<evidence type="ECO:0000313" key="1">
    <source>
        <dbReference type="EMBL" id="ACU18227.1"/>
    </source>
</evidence>
<dbReference type="AlphaFoldDB" id="C6T8S5"/>
<protein>
    <submittedName>
        <fullName evidence="1">Uncharacterized protein</fullName>
    </submittedName>
</protein>
<organism evidence="1">
    <name type="scientific">Glycine max</name>
    <name type="common">Soybean</name>
    <name type="synonym">Glycine hispida</name>
    <dbReference type="NCBI Taxonomy" id="3847"/>
    <lineage>
        <taxon>Eukaryota</taxon>
        <taxon>Viridiplantae</taxon>
        <taxon>Streptophyta</taxon>
        <taxon>Embryophyta</taxon>
        <taxon>Tracheophyta</taxon>
        <taxon>Spermatophyta</taxon>
        <taxon>Magnoliopsida</taxon>
        <taxon>eudicotyledons</taxon>
        <taxon>Gunneridae</taxon>
        <taxon>Pentapetalae</taxon>
        <taxon>rosids</taxon>
        <taxon>fabids</taxon>
        <taxon>Fabales</taxon>
        <taxon>Fabaceae</taxon>
        <taxon>Papilionoideae</taxon>
        <taxon>50 kb inversion clade</taxon>
        <taxon>NPAAA clade</taxon>
        <taxon>indigoferoid/millettioid clade</taxon>
        <taxon>Phaseoleae</taxon>
        <taxon>Glycine</taxon>
        <taxon>Glycine subgen. Soja</taxon>
    </lineage>
</organism>
<dbReference type="EMBL" id="BT093878">
    <property type="protein sequence ID" value="ACU18227.1"/>
    <property type="molecule type" value="mRNA"/>
</dbReference>
<reference evidence="1" key="1">
    <citation type="submission" date="2009-08" db="EMBL/GenBank/DDBJ databases">
        <authorList>
            <person name="Cheung F."/>
            <person name="Xiao Y."/>
            <person name="Chan A."/>
            <person name="Moskal W."/>
            <person name="Town C.D."/>
        </authorList>
    </citation>
    <scope>NUCLEOTIDE SEQUENCE</scope>
</reference>
<name>C6T8S5_SOYBN</name>
<accession>C6T8S5</accession>
<sequence>MAIPFLPEFPQQNVEKSNRMDVDSFLILHDHFNEVEGAQQVVVERIRDVINKILYRTFARQCCLHVKA</sequence>
<proteinExistence type="evidence at transcript level"/>